<reference evidence="3" key="1">
    <citation type="submission" date="2020-07" db="EMBL/GenBank/DDBJ databases">
        <title>Genome sequence and genetic diversity analysis of an under-domesticated orphan crop, white fonio (Digitaria exilis).</title>
        <authorList>
            <person name="Bennetzen J.L."/>
            <person name="Chen S."/>
            <person name="Ma X."/>
            <person name="Wang X."/>
            <person name="Yssel A.E.J."/>
            <person name="Chaluvadi S.R."/>
            <person name="Johnson M."/>
            <person name="Gangashetty P."/>
            <person name="Hamidou F."/>
            <person name="Sanogo M.D."/>
            <person name="Zwaenepoel A."/>
            <person name="Wallace J."/>
            <person name="Van De Peer Y."/>
            <person name="Van Deynze A."/>
        </authorList>
    </citation>
    <scope>NUCLEOTIDE SEQUENCE</scope>
    <source>
        <tissue evidence="3">Leaves</tissue>
    </source>
</reference>
<organism evidence="3 4">
    <name type="scientific">Digitaria exilis</name>
    <dbReference type="NCBI Taxonomy" id="1010633"/>
    <lineage>
        <taxon>Eukaryota</taxon>
        <taxon>Viridiplantae</taxon>
        <taxon>Streptophyta</taxon>
        <taxon>Embryophyta</taxon>
        <taxon>Tracheophyta</taxon>
        <taxon>Spermatophyta</taxon>
        <taxon>Magnoliopsida</taxon>
        <taxon>Liliopsida</taxon>
        <taxon>Poales</taxon>
        <taxon>Poaceae</taxon>
        <taxon>PACMAD clade</taxon>
        <taxon>Panicoideae</taxon>
        <taxon>Panicodae</taxon>
        <taxon>Paniceae</taxon>
        <taxon>Anthephorinae</taxon>
        <taxon>Digitaria</taxon>
    </lineage>
</organism>
<evidence type="ECO:0000256" key="1">
    <source>
        <dbReference type="SAM" id="MobiDB-lite"/>
    </source>
</evidence>
<evidence type="ECO:0000313" key="4">
    <source>
        <dbReference type="Proteomes" id="UP000636709"/>
    </source>
</evidence>
<evidence type="ECO:0000313" key="3">
    <source>
        <dbReference type="EMBL" id="KAF8683994.1"/>
    </source>
</evidence>
<comment type="caution">
    <text evidence="3">The sequence shown here is derived from an EMBL/GenBank/DDBJ whole genome shotgun (WGS) entry which is preliminary data.</text>
</comment>
<keyword evidence="2" id="KW-1133">Transmembrane helix</keyword>
<dbReference type="Proteomes" id="UP000636709">
    <property type="component" value="Unassembled WGS sequence"/>
</dbReference>
<keyword evidence="4" id="KW-1185">Reference proteome</keyword>
<keyword evidence="2" id="KW-0472">Membrane</keyword>
<proteinExistence type="predicted"/>
<dbReference type="EMBL" id="JACEFO010002102">
    <property type="protein sequence ID" value="KAF8683994.1"/>
    <property type="molecule type" value="Genomic_DNA"/>
</dbReference>
<feature type="region of interest" description="Disordered" evidence="1">
    <location>
        <begin position="49"/>
        <end position="124"/>
    </location>
</feature>
<dbReference type="AlphaFoldDB" id="A0A835B9H1"/>
<gene>
    <name evidence="3" type="ORF">HU200_044945</name>
</gene>
<accession>A0A835B9H1</accession>
<keyword evidence="2" id="KW-0812">Transmembrane</keyword>
<name>A0A835B9H1_9POAL</name>
<sequence>MAHSAKTFYSFTPPQHIHTLVRRPFPSPSPLQSSLLPFDALPLLLAHTNQSEHPTPRSPIESTGAARPGPDRVPLPESGGVRPPALLPPALPPAPWRWQGEEDEAPAAGIRAEPMKATAPPAKRRRGPRLAVLALVFCSLLVPIAFLFNRFPAGESSACPSRDPRRHRIRGMRAAARIGSAPAVPSVVV</sequence>
<feature type="transmembrane region" description="Helical" evidence="2">
    <location>
        <begin position="130"/>
        <end position="148"/>
    </location>
</feature>
<protein>
    <submittedName>
        <fullName evidence="3">Uncharacterized protein</fullName>
    </submittedName>
</protein>
<feature type="compositionally biased region" description="Pro residues" evidence="1">
    <location>
        <begin position="85"/>
        <end position="95"/>
    </location>
</feature>
<evidence type="ECO:0000256" key="2">
    <source>
        <dbReference type="SAM" id="Phobius"/>
    </source>
</evidence>